<dbReference type="InterPro" id="IPR008266">
    <property type="entry name" value="Tyr_kinase_AS"/>
</dbReference>
<proteinExistence type="predicted"/>
<dbReference type="GeneID" id="64699680"/>
<evidence type="ECO:0000313" key="6">
    <source>
        <dbReference type="EMBL" id="KAG2108004.1"/>
    </source>
</evidence>
<feature type="domain" description="Protein kinase" evidence="5">
    <location>
        <begin position="1"/>
        <end position="241"/>
    </location>
</feature>
<dbReference type="PROSITE" id="PS00109">
    <property type="entry name" value="PROTEIN_KINASE_TYR"/>
    <property type="match status" value="1"/>
</dbReference>
<dbReference type="CDD" id="cd00180">
    <property type="entry name" value="PKc"/>
    <property type="match status" value="1"/>
</dbReference>
<sequence length="529" mass="59722">MSGDPRENHSEKIHPELQLLSSNLLHHVNIVPFLGFKKDKPFHSLVMPWMPDGTLTSFMSTNEAVLETAAKATLLHDISSGLEYLHSNLVVHGNLESDNVLITERHSACISGFRQSVRLSSRNATCPPSQMPPKPEIHFTGPEWFDSKDDQVFQHLPKTLFKSDTYSLGCIMFYVFTIRIPWHDVTSVEISNRLRKRVTPSRPEGSIVDDKQWALIEPCLSLRPQKRPFILDVLNKIKDYLVSIGTPDLTGQIEKRGNDPANRGGYGLIYEAIWKRKTGGQVKVAVKVMHFEASRMDQIKKNLKRELAAWRRLSHMNIVSLLGTTMGFGLIEGMVSPWMKNGSLQKYLDQGNDVPLSKRILWVEDIAEGLKYLHKHPVVHGDLTPCNVLIDDDERAVLTDFGLSIILGGFTNLSVTYTDATTGAVAWAAPELFSDSHDSRGQDPSVPSDVYSFACLMYLIFTGSHLWNMTGRNAETNIMLRVRKGERPSRPDAINDTYWSLIEQCWDQKPSSRPKISDVLLRLRNINPV</sequence>
<dbReference type="GO" id="GO:0004674">
    <property type="term" value="F:protein serine/threonine kinase activity"/>
    <property type="evidence" value="ECO:0007669"/>
    <property type="project" value="TreeGrafter"/>
</dbReference>
<gene>
    <name evidence="6" type="ORF">F5147DRAFT_696138</name>
</gene>
<dbReference type="EMBL" id="JABBWM010000029">
    <property type="protein sequence ID" value="KAG2108004.1"/>
    <property type="molecule type" value="Genomic_DNA"/>
</dbReference>
<dbReference type="RefSeq" id="XP_041292602.1">
    <property type="nucleotide sequence ID" value="XM_041437421.1"/>
</dbReference>
<reference evidence="6" key="1">
    <citation type="journal article" date="2020" name="New Phytol.">
        <title>Comparative genomics reveals dynamic genome evolution in host specialist ectomycorrhizal fungi.</title>
        <authorList>
            <person name="Lofgren L.A."/>
            <person name="Nguyen N.H."/>
            <person name="Vilgalys R."/>
            <person name="Ruytinx J."/>
            <person name="Liao H.L."/>
            <person name="Branco S."/>
            <person name="Kuo A."/>
            <person name="LaButti K."/>
            <person name="Lipzen A."/>
            <person name="Andreopoulos W."/>
            <person name="Pangilinan J."/>
            <person name="Riley R."/>
            <person name="Hundley H."/>
            <person name="Na H."/>
            <person name="Barry K."/>
            <person name="Grigoriev I.V."/>
            <person name="Stajich J.E."/>
            <person name="Kennedy P.G."/>
        </authorList>
    </citation>
    <scope>NUCLEOTIDE SEQUENCE</scope>
    <source>
        <strain evidence="6">FC423</strain>
    </source>
</reference>
<keyword evidence="2" id="KW-0547">Nucleotide-binding</keyword>
<dbReference type="OrthoDB" id="4062651at2759"/>
<dbReference type="InterPro" id="IPR051681">
    <property type="entry name" value="Ser/Thr_Kinases-Pseudokinases"/>
</dbReference>
<feature type="domain" description="Protein kinase" evidence="5">
    <location>
        <begin position="255"/>
        <end position="529"/>
    </location>
</feature>
<dbReference type="InterPro" id="IPR000719">
    <property type="entry name" value="Prot_kinase_dom"/>
</dbReference>
<dbReference type="Pfam" id="PF07714">
    <property type="entry name" value="PK_Tyr_Ser-Thr"/>
    <property type="match status" value="2"/>
</dbReference>
<evidence type="ECO:0000313" key="7">
    <source>
        <dbReference type="Proteomes" id="UP000823399"/>
    </source>
</evidence>
<evidence type="ECO:0000256" key="4">
    <source>
        <dbReference type="ARBA" id="ARBA00022840"/>
    </source>
</evidence>
<evidence type="ECO:0000256" key="2">
    <source>
        <dbReference type="ARBA" id="ARBA00022741"/>
    </source>
</evidence>
<dbReference type="SUPFAM" id="SSF56112">
    <property type="entry name" value="Protein kinase-like (PK-like)"/>
    <property type="match status" value="2"/>
</dbReference>
<dbReference type="Gene3D" id="1.10.510.10">
    <property type="entry name" value="Transferase(Phosphotransferase) domain 1"/>
    <property type="match status" value="2"/>
</dbReference>
<evidence type="ECO:0000256" key="1">
    <source>
        <dbReference type="ARBA" id="ARBA00022679"/>
    </source>
</evidence>
<dbReference type="GO" id="GO:0005524">
    <property type="term" value="F:ATP binding"/>
    <property type="evidence" value="ECO:0007669"/>
    <property type="project" value="InterPro"/>
</dbReference>
<dbReference type="PROSITE" id="PS50011">
    <property type="entry name" value="PROTEIN_KINASE_DOM"/>
    <property type="match status" value="2"/>
</dbReference>
<dbReference type="InterPro" id="IPR001245">
    <property type="entry name" value="Ser-Thr/Tyr_kinase_cat_dom"/>
</dbReference>
<name>A0A9P7JTW9_9AGAM</name>
<organism evidence="6 7">
    <name type="scientific">Suillus discolor</name>
    <dbReference type="NCBI Taxonomy" id="1912936"/>
    <lineage>
        <taxon>Eukaryota</taxon>
        <taxon>Fungi</taxon>
        <taxon>Dikarya</taxon>
        <taxon>Basidiomycota</taxon>
        <taxon>Agaricomycotina</taxon>
        <taxon>Agaricomycetes</taxon>
        <taxon>Agaricomycetidae</taxon>
        <taxon>Boletales</taxon>
        <taxon>Suillineae</taxon>
        <taxon>Suillaceae</taxon>
        <taxon>Suillus</taxon>
    </lineage>
</organism>
<dbReference type="InterPro" id="IPR011009">
    <property type="entry name" value="Kinase-like_dom_sf"/>
</dbReference>
<keyword evidence="3 6" id="KW-0418">Kinase</keyword>
<dbReference type="AlphaFoldDB" id="A0A9P7JTW9"/>
<keyword evidence="4" id="KW-0067">ATP-binding</keyword>
<evidence type="ECO:0000259" key="5">
    <source>
        <dbReference type="PROSITE" id="PS50011"/>
    </source>
</evidence>
<evidence type="ECO:0000256" key="3">
    <source>
        <dbReference type="ARBA" id="ARBA00022777"/>
    </source>
</evidence>
<dbReference type="Proteomes" id="UP000823399">
    <property type="component" value="Unassembled WGS sequence"/>
</dbReference>
<dbReference type="PANTHER" id="PTHR44329">
    <property type="entry name" value="SERINE/THREONINE-PROTEIN KINASE TNNI3K-RELATED"/>
    <property type="match status" value="1"/>
</dbReference>
<dbReference type="PANTHER" id="PTHR44329:SF288">
    <property type="entry name" value="MITOGEN-ACTIVATED PROTEIN KINASE KINASE KINASE 20"/>
    <property type="match status" value="1"/>
</dbReference>
<keyword evidence="1" id="KW-0808">Transferase</keyword>
<protein>
    <submittedName>
        <fullName evidence="6">Kinase-like domain-containing protein</fullName>
    </submittedName>
</protein>
<keyword evidence="7" id="KW-1185">Reference proteome</keyword>
<comment type="caution">
    <text evidence="6">The sequence shown here is derived from an EMBL/GenBank/DDBJ whole genome shotgun (WGS) entry which is preliminary data.</text>
</comment>
<accession>A0A9P7JTW9</accession>